<dbReference type="PATRIC" id="fig|1423739.3.peg.2397"/>
<comment type="similarity">
    <text evidence="1">Belongs to the protein-tyrosine phosphatase family.</text>
</comment>
<dbReference type="Gene3D" id="3.90.190.10">
    <property type="entry name" value="Protein tyrosine phosphatase superfamily"/>
    <property type="match status" value="1"/>
</dbReference>
<dbReference type="PANTHER" id="PTHR31126">
    <property type="entry name" value="TYROSINE-PROTEIN PHOSPHATASE"/>
    <property type="match status" value="1"/>
</dbReference>
<dbReference type="SUPFAM" id="SSF52799">
    <property type="entry name" value="(Phosphotyrosine protein) phosphatases II"/>
    <property type="match status" value="1"/>
</dbReference>
<accession>A0A0R1SJ09</accession>
<dbReference type="PANTHER" id="PTHR31126:SF1">
    <property type="entry name" value="TYROSINE SPECIFIC PROTEIN PHOSPHATASES DOMAIN-CONTAINING PROTEIN"/>
    <property type="match status" value="1"/>
</dbReference>
<dbReference type="STRING" id="1423739.FC85_GL002305"/>
<dbReference type="Proteomes" id="UP000052013">
    <property type="component" value="Unassembled WGS sequence"/>
</dbReference>
<dbReference type="PROSITE" id="PS00383">
    <property type="entry name" value="TYR_PHOSPHATASE_1"/>
    <property type="match status" value="1"/>
</dbReference>
<organism evidence="2 3">
    <name type="scientific">Lentilactobacillus diolivorans DSM 14421</name>
    <dbReference type="NCBI Taxonomy" id="1423739"/>
    <lineage>
        <taxon>Bacteria</taxon>
        <taxon>Bacillati</taxon>
        <taxon>Bacillota</taxon>
        <taxon>Bacilli</taxon>
        <taxon>Lactobacillales</taxon>
        <taxon>Lactobacillaceae</taxon>
        <taxon>Lentilactobacillus</taxon>
    </lineage>
</organism>
<proteinExistence type="inferred from homology"/>
<evidence type="ECO:0000256" key="1">
    <source>
        <dbReference type="ARBA" id="ARBA00009580"/>
    </source>
</evidence>
<gene>
    <name evidence="2" type="ORF">FC85_GL002305</name>
</gene>
<evidence type="ECO:0000313" key="2">
    <source>
        <dbReference type="EMBL" id="KRL69084.1"/>
    </source>
</evidence>
<dbReference type="InterPro" id="IPR016130">
    <property type="entry name" value="Tyr_Pase_AS"/>
</dbReference>
<dbReference type="Pfam" id="PF13350">
    <property type="entry name" value="Y_phosphatase3"/>
    <property type="match status" value="1"/>
</dbReference>
<dbReference type="InterPro" id="IPR029021">
    <property type="entry name" value="Prot-tyrosine_phosphatase-like"/>
</dbReference>
<sequence>MDVEITNFRGLGGYPVANGKMKNGLLYRGGQIDNLSSDQVTFLEDDLNIARVVDFRSLDEAKQFPDTIWPGVIYQPIDVLVDAKKSGVSIQGMISNAGDISQVMLATYAQLVTSDSAQKGYHQFFEELVEDPKPTYFHCFAGKDRTGIAAAVILKMLGASEKTIFDDYLLTNQLRKKANAQLINQLADKMTAAQQHAMAKALVVDRSYLAHFFDTVKREYGQFETYLREGLQLEPGYVDQLRSLYVTESF</sequence>
<comment type="caution">
    <text evidence="2">The sequence shown here is derived from an EMBL/GenBank/DDBJ whole genome shotgun (WGS) entry which is preliminary data.</text>
</comment>
<dbReference type="RefSeq" id="WP_057863937.1">
    <property type="nucleotide sequence ID" value="NZ_AZEY01000020.1"/>
</dbReference>
<reference evidence="2 3" key="1">
    <citation type="journal article" date="2015" name="Genome Announc.">
        <title>Expanding the biotechnology potential of lactobacilli through comparative genomics of 213 strains and associated genera.</title>
        <authorList>
            <person name="Sun Z."/>
            <person name="Harris H.M."/>
            <person name="McCann A."/>
            <person name="Guo C."/>
            <person name="Argimon S."/>
            <person name="Zhang W."/>
            <person name="Yang X."/>
            <person name="Jeffery I.B."/>
            <person name="Cooney J.C."/>
            <person name="Kagawa T.F."/>
            <person name="Liu W."/>
            <person name="Song Y."/>
            <person name="Salvetti E."/>
            <person name="Wrobel A."/>
            <person name="Rasinkangas P."/>
            <person name="Parkhill J."/>
            <person name="Rea M.C."/>
            <person name="O'Sullivan O."/>
            <person name="Ritari J."/>
            <person name="Douillard F.P."/>
            <person name="Paul Ross R."/>
            <person name="Yang R."/>
            <person name="Briner A.E."/>
            <person name="Felis G.E."/>
            <person name="de Vos W.M."/>
            <person name="Barrangou R."/>
            <person name="Klaenhammer T.R."/>
            <person name="Caufield P.W."/>
            <person name="Cui Y."/>
            <person name="Zhang H."/>
            <person name="O'Toole P.W."/>
        </authorList>
    </citation>
    <scope>NUCLEOTIDE SEQUENCE [LARGE SCALE GENOMIC DNA]</scope>
    <source>
        <strain evidence="2 3">DSM 14421</strain>
    </source>
</reference>
<name>A0A0R1SJ09_9LACO</name>
<dbReference type="AlphaFoldDB" id="A0A0R1SJ09"/>
<dbReference type="InterPro" id="IPR026893">
    <property type="entry name" value="Tyr/Ser_Pase_IphP-type"/>
</dbReference>
<protein>
    <submittedName>
        <fullName evidence="2">Protein tyrosine serine phosphatase</fullName>
    </submittedName>
</protein>
<dbReference type="EMBL" id="AZEY01000020">
    <property type="protein sequence ID" value="KRL69084.1"/>
    <property type="molecule type" value="Genomic_DNA"/>
</dbReference>
<dbReference type="GO" id="GO:0004721">
    <property type="term" value="F:phosphoprotein phosphatase activity"/>
    <property type="evidence" value="ECO:0007669"/>
    <property type="project" value="InterPro"/>
</dbReference>
<evidence type="ECO:0000313" key="3">
    <source>
        <dbReference type="Proteomes" id="UP000052013"/>
    </source>
</evidence>